<dbReference type="PANTHER" id="PTHR33606:SF3">
    <property type="entry name" value="PROTEIN YCII"/>
    <property type="match status" value="1"/>
</dbReference>
<dbReference type="InterPro" id="IPR051807">
    <property type="entry name" value="Sec-metab_biosynth-assoc"/>
</dbReference>
<dbReference type="InterPro" id="IPR011008">
    <property type="entry name" value="Dimeric_a/b-barrel"/>
</dbReference>
<dbReference type="PANTHER" id="PTHR33606">
    <property type="entry name" value="PROTEIN YCII"/>
    <property type="match status" value="1"/>
</dbReference>
<dbReference type="AlphaFoldDB" id="A0A1M7N5Z4"/>
<name>A0A1M7N5Z4_9BACT</name>
<dbReference type="Pfam" id="PF03795">
    <property type="entry name" value="YCII"/>
    <property type="match status" value="1"/>
</dbReference>
<accession>A0A1M7N5Z4</accession>
<reference evidence="3 4" key="1">
    <citation type="submission" date="2016-11" db="EMBL/GenBank/DDBJ databases">
        <authorList>
            <person name="Jaros S."/>
            <person name="Januszkiewicz K."/>
            <person name="Wedrychowicz H."/>
        </authorList>
    </citation>
    <scope>NUCLEOTIDE SEQUENCE [LARGE SCALE GENOMIC DNA]</scope>
    <source>
        <strain evidence="3 4">CGMCC 1.6102</strain>
    </source>
</reference>
<dbReference type="Gene3D" id="3.30.70.1060">
    <property type="entry name" value="Dimeric alpha+beta barrel"/>
    <property type="match status" value="1"/>
</dbReference>
<dbReference type="NCBIfam" id="NF009508">
    <property type="entry name" value="PRK12866.1"/>
    <property type="match status" value="1"/>
</dbReference>
<keyword evidence="4" id="KW-1185">Reference proteome</keyword>
<comment type="similarity">
    <text evidence="1">Belongs to the YciI family.</text>
</comment>
<organism evidence="3 4">
    <name type="scientific">Cyclobacterium lianum</name>
    <dbReference type="NCBI Taxonomy" id="388280"/>
    <lineage>
        <taxon>Bacteria</taxon>
        <taxon>Pseudomonadati</taxon>
        <taxon>Bacteroidota</taxon>
        <taxon>Cytophagia</taxon>
        <taxon>Cytophagales</taxon>
        <taxon>Cyclobacteriaceae</taxon>
        <taxon>Cyclobacterium</taxon>
    </lineage>
</organism>
<dbReference type="STRING" id="388280.SAMN04488057_10584"/>
<dbReference type="RefSeq" id="WP_073094633.1">
    <property type="nucleotide sequence ID" value="NZ_FRCY01000005.1"/>
</dbReference>
<dbReference type="EMBL" id="FRCY01000005">
    <property type="protein sequence ID" value="SHM98987.1"/>
    <property type="molecule type" value="Genomic_DNA"/>
</dbReference>
<dbReference type="Proteomes" id="UP000184513">
    <property type="component" value="Unassembled WGS sequence"/>
</dbReference>
<proteinExistence type="inferred from homology"/>
<dbReference type="SUPFAM" id="SSF54909">
    <property type="entry name" value="Dimeric alpha+beta barrel"/>
    <property type="match status" value="1"/>
</dbReference>
<gene>
    <name evidence="3" type="ORF">SAMN04488057_10584</name>
</gene>
<dbReference type="InterPro" id="IPR005545">
    <property type="entry name" value="YCII"/>
</dbReference>
<dbReference type="OrthoDB" id="9797014at2"/>
<sequence length="97" mass="11233">MKYYLLTYDVVDDYVEKRVIFRKSHLALAMNFFRDGQLIMGGALADPADRAVLVFRCQGIGPVEDFVKQDPYVQNGLVKSWEIREWTVVVGNDWSEE</sequence>
<evidence type="ECO:0000313" key="3">
    <source>
        <dbReference type="EMBL" id="SHM98987.1"/>
    </source>
</evidence>
<evidence type="ECO:0000313" key="4">
    <source>
        <dbReference type="Proteomes" id="UP000184513"/>
    </source>
</evidence>
<evidence type="ECO:0000256" key="1">
    <source>
        <dbReference type="ARBA" id="ARBA00007689"/>
    </source>
</evidence>
<evidence type="ECO:0000259" key="2">
    <source>
        <dbReference type="Pfam" id="PF03795"/>
    </source>
</evidence>
<protein>
    <recommendedName>
        <fullName evidence="2">YCII-related domain-containing protein</fullName>
    </recommendedName>
</protein>
<feature type="domain" description="YCII-related" evidence="2">
    <location>
        <begin position="1"/>
        <end position="87"/>
    </location>
</feature>